<dbReference type="SUPFAM" id="SSF141571">
    <property type="entry name" value="Pentapeptide repeat-like"/>
    <property type="match status" value="1"/>
</dbReference>
<dbReference type="Pfam" id="PF00805">
    <property type="entry name" value="Pentapeptide"/>
    <property type="match status" value="1"/>
</dbReference>
<comment type="caution">
    <text evidence="1">The sequence shown here is derived from an EMBL/GenBank/DDBJ whole genome shotgun (WGS) entry which is preliminary data.</text>
</comment>
<protein>
    <recommendedName>
        <fullName evidence="3">Pentapeptide repeat-containing protein</fullName>
    </recommendedName>
</protein>
<dbReference type="OrthoDB" id="154708at2"/>
<name>A0A0B3VTS0_9FIRM</name>
<reference evidence="1 2" key="1">
    <citation type="submission" date="2014-12" db="EMBL/GenBank/DDBJ databases">
        <title>Draft genome sequence of Terrisporobacter sp. 08-306576, isolated from the blood culture of a bacteremia patient.</title>
        <authorList>
            <person name="Lund L.C."/>
            <person name="Sydenham T.V."/>
            <person name="Hogh S.V."/>
            <person name="Skov M.N."/>
            <person name="Kemp M."/>
            <person name="Justesen U.S."/>
        </authorList>
    </citation>
    <scope>NUCLEOTIDE SEQUENCE [LARGE SCALE GENOMIC DNA]</scope>
    <source>
        <strain evidence="1 2">08-306576</strain>
    </source>
</reference>
<organism evidence="1 2">
    <name type="scientific">Terrisporobacter othiniensis</name>
    <dbReference type="NCBI Taxonomy" id="1577792"/>
    <lineage>
        <taxon>Bacteria</taxon>
        <taxon>Bacillati</taxon>
        <taxon>Bacillota</taxon>
        <taxon>Clostridia</taxon>
        <taxon>Peptostreptococcales</taxon>
        <taxon>Peptostreptococcaceae</taxon>
        <taxon>Terrisporobacter</taxon>
    </lineage>
</organism>
<evidence type="ECO:0008006" key="3">
    <source>
        <dbReference type="Google" id="ProtNLM"/>
    </source>
</evidence>
<keyword evidence="2" id="KW-1185">Reference proteome</keyword>
<evidence type="ECO:0000313" key="1">
    <source>
        <dbReference type="EMBL" id="KHS56019.1"/>
    </source>
</evidence>
<dbReference type="Gene3D" id="2.160.20.80">
    <property type="entry name" value="E3 ubiquitin-protein ligase SopA"/>
    <property type="match status" value="1"/>
</dbReference>
<dbReference type="Proteomes" id="UP000031189">
    <property type="component" value="Unassembled WGS sequence"/>
</dbReference>
<dbReference type="EMBL" id="JWHR01000129">
    <property type="protein sequence ID" value="KHS56019.1"/>
    <property type="molecule type" value="Genomic_DNA"/>
</dbReference>
<evidence type="ECO:0000313" key="2">
    <source>
        <dbReference type="Proteomes" id="UP000031189"/>
    </source>
</evidence>
<sequence length="279" mass="32163">MKYRNYNDKKSYENLKIDCSKCFGFCCVALYFSKMDGFPKDKVSGEPCMNLSKDFTCKIHKDLSKNNLKGCINYDCFGAGQKVAQYTYKNLSWQNSPQQSQEMYDVFVVVKNLQEMIWYLYDSITFAESEDMRIRINLMIKETENLTNLSGKDILNINIEAHRMKVNSLLKEVRSNLIKNKQHKRKNDMPLGFDFIGKDLRRKKLIGENLAGTLLIGANLQDVDLSGAIIIGADMRDADIRGCNLENTMYLTQSQINSARGNSKTKLPVFIERPSYWEK</sequence>
<dbReference type="AlphaFoldDB" id="A0A0B3VTS0"/>
<dbReference type="RefSeq" id="WP_039680930.1">
    <property type="nucleotide sequence ID" value="NZ_JAXECK010000037.1"/>
</dbReference>
<dbReference type="STRING" id="1577792.QX51_16125"/>
<dbReference type="InterPro" id="IPR001646">
    <property type="entry name" value="5peptide_repeat"/>
</dbReference>
<accession>A0A0B3VTS0</accession>
<gene>
    <name evidence="1" type="ORF">QX51_16125</name>
</gene>
<proteinExistence type="predicted"/>